<organism evidence="11 12">
    <name type="scientific">Eiseniibacteriota bacterium</name>
    <dbReference type="NCBI Taxonomy" id="2212470"/>
    <lineage>
        <taxon>Bacteria</taxon>
        <taxon>Candidatus Eiseniibacteriota</taxon>
    </lineage>
</organism>
<dbReference type="Pfam" id="PF14559">
    <property type="entry name" value="TPR_19"/>
    <property type="match status" value="1"/>
</dbReference>
<evidence type="ECO:0000256" key="2">
    <source>
        <dbReference type="ARBA" id="ARBA00022475"/>
    </source>
</evidence>
<evidence type="ECO:0000256" key="7">
    <source>
        <dbReference type="ARBA" id="ARBA00023136"/>
    </source>
</evidence>
<evidence type="ECO:0000256" key="9">
    <source>
        <dbReference type="SAM" id="Phobius"/>
    </source>
</evidence>
<feature type="transmembrane region" description="Helical" evidence="9">
    <location>
        <begin position="196"/>
        <end position="216"/>
    </location>
</feature>
<sequence>MVILALALVLRLIHLYQIRDNPFFLHPIVDAWDYHNDALRMIRTGDWMGDRAFFQAPLATYFLAVIYKIAGVNLLWPRIAHVIMGSLTAAGMFMLARKLFNEKAAWIAGLLTAFYPLFIFFEGELLAPTITLFLDVAFLLLLFGITKEKSVWRWILPGLILGLRALATTNILAVVPVFWIWLILRGRNWRWPSGRVASAVIIFTVGIVLVVAPVTIRNRRLQDDFVLVSSNAGLNFYLGNSGDYTEKIAIRPGADFDELIEKHVRSGRRVGPEMSGYFFAEARRYTAANPAEYARLLLYKTYLLFRGEEIMRNQEIYPFREYSGVLRLLLWKVRLPGGGGLAFPFGLLLPLAWPGCLLAFRKRKGSALLLLAYGAVYSATVIAFFITSRYRLPVVLPMILILAYGWSGIRDWWRPPRVRVTALAGMVLLLVLSNWNPDPMQREMNPDAYYSLAGTLAEQGDLEGAESYYTRALEMNPGDASAWVGLGLRVYQEKGMLARAESCYRKAIEVRPDYAGAFYNLGYLAELKNMPAQAESLYLEAIRRNPIMDAPYVNIAVLALSRADFGRAHQYYLEAYGINPENPRTLVGLGVTTFQREGFDPAMEYFNRAIKLDPEFPDIYFNLALVYARSGRPLEAADHARHTLELDPMDNDAYIIYASQMLAARRRSDAGRFLEAAIREHPDLPGPRQALESLR</sequence>
<keyword evidence="6 9" id="KW-1133">Transmembrane helix</keyword>
<dbReference type="InterPro" id="IPR050297">
    <property type="entry name" value="LipidA_mod_glycosyltrf_83"/>
</dbReference>
<feature type="repeat" description="TPR" evidence="8">
    <location>
        <begin position="617"/>
        <end position="650"/>
    </location>
</feature>
<dbReference type="SUPFAM" id="SSF48452">
    <property type="entry name" value="TPR-like"/>
    <property type="match status" value="1"/>
</dbReference>
<feature type="transmembrane region" description="Helical" evidence="9">
    <location>
        <begin position="165"/>
        <end position="184"/>
    </location>
</feature>
<evidence type="ECO:0000256" key="8">
    <source>
        <dbReference type="PROSITE-ProRule" id="PRU00339"/>
    </source>
</evidence>
<evidence type="ECO:0000313" key="11">
    <source>
        <dbReference type="EMBL" id="MFC1799650.1"/>
    </source>
</evidence>
<dbReference type="InterPro" id="IPR019734">
    <property type="entry name" value="TPR_rpt"/>
</dbReference>
<feature type="transmembrane region" description="Helical" evidence="9">
    <location>
        <begin position="103"/>
        <end position="121"/>
    </location>
</feature>
<feature type="transmembrane region" description="Helical" evidence="9">
    <location>
        <begin position="52"/>
        <end position="70"/>
    </location>
</feature>
<feature type="transmembrane region" description="Helical" evidence="9">
    <location>
        <begin position="418"/>
        <end position="435"/>
    </location>
</feature>
<feature type="domain" description="Glycosyltransferase RgtA/B/C/D-like" evidence="10">
    <location>
        <begin position="55"/>
        <end position="205"/>
    </location>
</feature>
<protein>
    <submittedName>
        <fullName evidence="11">Tetratricopeptide repeat protein</fullName>
    </submittedName>
</protein>
<dbReference type="SMART" id="SM00028">
    <property type="entry name" value="TPR"/>
    <property type="match status" value="6"/>
</dbReference>
<name>A0ABV6YNJ9_UNCEI</name>
<dbReference type="InterPro" id="IPR011990">
    <property type="entry name" value="TPR-like_helical_dom_sf"/>
</dbReference>
<proteinExistence type="predicted"/>
<gene>
    <name evidence="11" type="ORF">ACFL2Z_01905</name>
</gene>
<keyword evidence="3" id="KW-0328">Glycosyltransferase</keyword>
<keyword evidence="12" id="KW-1185">Reference proteome</keyword>
<dbReference type="PROSITE" id="PS50293">
    <property type="entry name" value="TPR_REGION"/>
    <property type="match status" value="1"/>
</dbReference>
<feature type="repeat" description="TPR" evidence="8">
    <location>
        <begin position="446"/>
        <end position="479"/>
    </location>
</feature>
<dbReference type="PANTHER" id="PTHR33908:SF11">
    <property type="entry name" value="MEMBRANE PROTEIN"/>
    <property type="match status" value="1"/>
</dbReference>
<dbReference type="Pfam" id="PF13414">
    <property type="entry name" value="TPR_11"/>
    <property type="match status" value="1"/>
</dbReference>
<evidence type="ECO:0000256" key="5">
    <source>
        <dbReference type="ARBA" id="ARBA00022692"/>
    </source>
</evidence>
<dbReference type="Proteomes" id="UP001594288">
    <property type="component" value="Unassembled WGS sequence"/>
</dbReference>
<feature type="transmembrane region" description="Helical" evidence="9">
    <location>
        <begin position="341"/>
        <end position="360"/>
    </location>
</feature>
<dbReference type="EMBL" id="JBHPEI010000019">
    <property type="protein sequence ID" value="MFC1799650.1"/>
    <property type="molecule type" value="Genomic_DNA"/>
</dbReference>
<evidence type="ECO:0000256" key="6">
    <source>
        <dbReference type="ARBA" id="ARBA00022989"/>
    </source>
</evidence>
<keyword evidence="8" id="KW-0802">TPR repeat</keyword>
<dbReference type="InterPro" id="IPR038731">
    <property type="entry name" value="RgtA/B/C-like"/>
</dbReference>
<keyword evidence="5 9" id="KW-0812">Transmembrane</keyword>
<keyword evidence="4" id="KW-0808">Transferase</keyword>
<dbReference type="Pfam" id="PF13231">
    <property type="entry name" value="PMT_2"/>
    <property type="match status" value="1"/>
</dbReference>
<dbReference type="PROSITE" id="PS50005">
    <property type="entry name" value="TPR"/>
    <property type="match status" value="3"/>
</dbReference>
<dbReference type="Gene3D" id="1.25.40.10">
    <property type="entry name" value="Tetratricopeptide repeat domain"/>
    <property type="match status" value="2"/>
</dbReference>
<evidence type="ECO:0000256" key="3">
    <source>
        <dbReference type="ARBA" id="ARBA00022676"/>
    </source>
</evidence>
<dbReference type="PANTHER" id="PTHR33908">
    <property type="entry name" value="MANNOSYLTRANSFERASE YKCB-RELATED"/>
    <property type="match status" value="1"/>
</dbReference>
<feature type="transmembrane region" description="Helical" evidence="9">
    <location>
        <begin position="367"/>
        <end position="386"/>
    </location>
</feature>
<reference evidence="11 12" key="1">
    <citation type="submission" date="2024-09" db="EMBL/GenBank/DDBJ databases">
        <authorList>
            <person name="D'Angelo T."/>
        </authorList>
    </citation>
    <scope>NUCLEOTIDE SEQUENCE [LARGE SCALE GENOMIC DNA]</scope>
    <source>
        <strain evidence="11">SAG AM-311-F02</strain>
    </source>
</reference>
<feature type="repeat" description="TPR" evidence="8">
    <location>
        <begin position="583"/>
        <end position="616"/>
    </location>
</feature>
<evidence type="ECO:0000313" key="12">
    <source>
        <dbReference type="Proteomes" id="UP001594288"/>
    </source>
</evidence>
<evidence type="ECO:0000256" key="1">
    <source>
        <dbReference type="ARBA" id="ARBA00004651"/>
    </source>
</evidence>
<accession>A0ABV6YNJ9</accession>
<feature type="transmembrane region" description="Helical" evidence="9">
    <location>
        <begin position="392"/>
        <end position="409"/>
    </location>
</feature>
<comment type="subcellular location">
    <subcellularLocation>
        <location evidence="1">Cell membrane</location>
        <topology evidence="1">Multi-pass membrane protein</topology>
    </subcellularLocation>
</comment>
<evidence type="ECO:0000256" key="4">
    <source>
        <dbReference type="ARBA" id="ARBA00022679"/>
    </source>
</evidence>
<comment type="caution">
    <text evidence="11">The sequence shown here is derived from an EMBL/GenBank/DDBJ whole genome shotgun (WGS) entry which is preliminary data.</text>
</comment>
<evidence type="ECO:0000259" key="10">
    <source>
        <dbReference type="Pfam" id="PF13231"/>
    </source>
</evidence>
<keyword evidence="2" id="KW-1003">Cell membrane</keyword>
<feature type="transmembrane region" description="Helical" evidence="9">
    <location>
        <begin position="126"/>
        <end position="145"/>
    </location>
</feature>
<keyword evidence="7 9" id="KW-0472">Membrane</keyword>